<dbReference type="Proteomes" id="UP000177026">
    <property type="component" value="Unassembled WGS sequence"/>
</dbReference>
<evidence type="ECO:0000313" key="2">
    <source>
        <dbReference type="Proteomes" id="UP000177026"/>
    </source>
</evidence>
<proteinExistence type="predicted"/>
<dbReference type="SUPFAM" id="SSF109854">
    <property type="entry name" value="DinB/YfiT-like putative metalloenzymes"/>
    <property type="match status" value="1"/>
</dbReference>
<dbReference type="EMBL" id="MFZI01000061">
    <property type="protein sequence ID" value="OGK18904.1"/>
    <property type="molecule type" value="Genomic_DNA"/>
</dbReference>
<reference evidence="1 2" key="1">
    <citation type="journal article" date="2016" name="Nat. Commun.">
        <title>Thousands of microbial genomes shed light on interconnected biogeochemical processes in an aquifer system.</title>
        <authorList>
            <person name="Anantharaman K."/>
            <person name="Brown C.T."/>
            <person name="Hug L.A."/>
            <person name="Sharon I."/>
            <person name="Castelle C.J."/>
            <person name="Probst A.J."/>
            <person name="Thomas B.C."/>
            <person name="Singh A."/>
            <person name="Wilkins M.J."/>
            <person name="Karaoz U."/>
            <person name="Brodie E.L."/>
            <person name="Williams K.H."/>
            <person name="Hubbard S.S."/>
            <person name="Banfield J.F."/>
        </authorList>
    </citation>
    <scope>NUCLEOTIDE SEQUENCE [LARGE SCALE GENOMIC DNA]</scope>
</reference>
<protein>
    <recommendedName>
        <fullName evidence="3">DinB-like domain-containing protein</fullName>
    </recommendedName>
</protein>
<evidence type="ECO:0000313" key="1">
    <source>
        <dbReference type="EMBL" id="OGK18904.1"/>
    </source>
</evidence>
<comment type="caution">
    <text evidence="1">The sequence shown here is derived from an EMBL/GenBank/DDBJ whole genome shotgun (WGS) entry which is preliminary data.</text>
</comment>
<name>A0A1F7GJA8_9BACT</name>
<dbReference type="AlphaFoldDB" id="A0A1F7GJA8"/>
<sequence length="183" mass="20998">MSSESGKWLEKYNPEALPQEIRYRFMRLLKIAAVSEEGLSSLTDEQLNEPLFSSSDTLIKQFQHIIIHTSAFTKLISQATDEIPSRLKTWNYVEQFPELAKVNQMEKAELQSQYGQVLGNLHSILQAPNILGRKVQKPYSPVISVFDVVCDISEHFYLHAQNMIDYYEKFNLPRSISMKAALG</sequence>
<accession>A0A1F7GJA8</accession>
<evidence type="ECO:0008006" key="3">
    <source>
        <dbReference type="Google" id="ProtNLM"/>
    </source>
</evidence>
<organism evidence="1 2">
    <name type="scientific">Candidatus Roizmanbacteria bacterium RIFCSPHIGHO2_01_FULL_39_8</name>
    <dbReference type="NCBI Taxonomy" id="1802033"/>
    <lineage>
        <taxon>Bacteria</taxon>
        <taxon>Candidatus Roizmaniibacteriota</taxon>
    </lineage>
</organism>
<dbReference type="InterPro" id="IPR034660">
    <property type="entry name" value="DinB/YfiT-like"/>
</dbReference>
<gene>
    <name evidence="1" type="ORF">A2866_02540</name>
</gene>